<reference evidence="2" key="1">
    <citation type="journal article" date="2023" name="Nat. Plants">
        <title>Single-cell RNA sequencing provides a high-resolution roadmap for understanding the multicellular compartmentation of specialized metabolism.</title>
        <authorList>
            <person name="Sun S."/>
            <person name="Shen X."/>
            <person name="Li Y."/>
            <person name="Li Y."/>
            <person name="Wang S."/>
            <person name="Li R."/>
            <person name="Zhang H."/>
            <person name="Shen G."/>
            <person name="Guo B."/>
            <person name="Wei J."/>
            <person name="Xu J."/>
            <person name="St-Pierre B."/>
            <person name="Chen S."/>
            <person name="Sun C."/>
        </authorList>
    </citation>
    <scope>NUCLEOTIDE SEQUENCE [LARGE SCALE GENOMIC DNA]</scope>
</reference>
<accession>A0ACC0C8W8</accession>
<sequence length="159" mass="16770">MACSGYSSGGYSGGGVLQLGPLGAGRLLLSCWEDAVGITCMCLRGSVDCARPLVTVAKWRPNIWPSKEEIATPAYGHKAQDCASSIDQTTAASGLESLPPQPPVRPTVAQTPETSFEPWMLVPSGRRHHRPLAGSDVGTERKAVRSQVPRDGITGDLIS</sequence>
<protein>
    <submittedName>
        <fullName evidence="1">Uncharacterized protein</fullName>
    </submittedName>
</protein>
<evidence type="ECO:0000313" key="2">
    <source>
        <dbReference type="Proteomes" id="UP001060085"/>
    </source>
</evidence>
<evidence type="ECO:0000313" key="1">
    <source>
        <dbReference type="EMBL" id="KAI5681366.1"/>
    </source>
</evidence>
<dbReference type="EMBL" id="CM044701">
    <property type="protein sequence ID" value="KAI5681366.1"/>
    <property type="molecule type" value="Genomic_DNA"/>
</dbReference>
<name>A0ACC0C8W8_CATRO</name>
<organism evidence="1 2">
    <name type="scientific">Catharanthus roseus</name>
    <name type="common">Madagascar periwinkle</name>
    <name type="synonym">Vinca rosea</name>
    <dbReference type="NCBI Taxonomy" id="4058"/>
    <lineage>
        <taxon>Eukaryota</taxon>
        <taxon>Viridiplantae</taxon>
        <taxon>Streptophyta</taxon>
        <taxon>Embryophyta</taxon>
        <taxon>Tracheophyta</taxon>
        <taxon>Spermatophyta</taxon>
        <taxon>Magnoliopsida</taxon>
        <taxon>eudicotyledons</taxon>
        <taxon>Gunneridae</taxon>
        <taxon>Pentapetalae</taxon>
        <taxon>asterids</taxon>
        <taxon>lamiids</taxon>
        <taxon>Gentianales</taxon>
        <taxon>Apocynaceae</taxon>
        <taxon>Rauvolfioideae</taxon>
        <taxon>Vinceae</taxon>
        <taxon>Catharanthinae</taxon>
        <taxon>Catharanthus</taxon>
    </lineage>
</organism>
<comment type="caution">
    <text evidence="1">The sequence shown here is derived from an EMBL/GenBank/DDBJ whole genome shotgun (WGS) entry which is preliminary data.</text>
</comment>
<proteinExistence type="predicted"/>
<keyword evidence="2" id="KW-1185">Reference proteome</keyword>
<dbReference type="Proteomes" id="UP001060085">
    <property type="component" value="Linkage Group LG01"/>
</dbReference>
<gene>
    <name evidence="1" type="ORF">M9H77_02593</name>
</gene>